<dbReference type="GO" id="GO:0003677">
    <property type="term" value="F:DNA binding"/>
    <property type="evidence" value="ECO:0007669"/>
    <property type="project" value="InterPro"/>
</dbReference>
<evidence type="ECO:0000313" key="5">
    <source>
        <dbReference type="Proteomes" id="UP000070646"/>
    </source>
</evidence>
<dbReference type="NCBIfam" id="NF033542">
    <property type="entry name" value="transpos_IS110"/>
    <property type="match status" value="1"/>
</dbReference>
<evidence type="ECO:0000259" key="3">
    <source>
        <dbReference type="Pfam" id="PF02371"/>
    </source>
</evidence>
<reference evidence="4 5" key="1">
    <citation type="submission" date="2016-01" db="EMBL/GenBank/DDBJ databases">
        <authorList>
            <person name="Oliw E.H."/>
        </authorList>
    </citation>
    <scope>NUCLEOTIDE SEQUENCE [LARGE SCALE GENOMIC DNA]</scope>
    <source>
        <strain evidence="4 5">MJR7757A</strain>
    </source>
</reference>
<dbReference type="InterPro" id="IPR003346">
    <property type="entry name" value="Transposase_20"/>
</dbReference>
<dbReference type="AlphaFoldDB" id="A0A133NAP0"/>
<proteinExistence type="predicted"/>
<organism evidence="4 5">
    <name type="scientific">Clostridium perfringens</name>
    <dbReference type="NCBI Taxonomy" id="1502"/>
    <lineage>
        <taxon>Bacteria</taxon>
        <taxon>Bacillati</taxon>
        <taxon>Bacillota</taxon>
        <taxon>Clostridia</taxon>
        <taxon>Eubacteriales</taxon>
        <taxon>Clostridiaceae</taxon>
        <taxon>Clostridium</taxon>
    </lineage>
</organism>
<gene>
    <name evidence="4" type="ORF">HMPREF3222_00865</name>
</gene>
<name>A0A133NAP0_CLOPF</name>
<dbReference type="InterPro" id="IPR047650">
    <property type="entry name" value="Transpos_IS110"/>
</dbReference>
<dbReference type="GO" id="GO:0004803">
    <property type="term" value="F:transposase activity"/>
    <property type="evidence" value="ECO:0007669"/>
    <property type="project" value="InterPro"/>
</dbReference>
<dbReference type="Proteomes" id="UP000070646">
    <property type="component" value="Unassembled WGS sequence"/>
</dbReference>
<dbReference type="InterPro" id="IPR002525">
    <property type="entry name" value="Transp_IS110-like_N"/>
</dbReference>
<evidence type="ECO:0000259" key="2">
    <source>
        <dbReference type="Pfam" id="PF01548"/>
    </source>
</evidence>
<dbReference type="PANTHER" id="PTHR33055">
    <property type="entry name" value="TRANSPOSASE FOR INSERTION SEQUENCE ELEMENT IS1111A"/>
    <property type="match status" value="1"/>
</dbReference>
<sequence length="455" mass="53531">MRVFIGIDIGKEYNYASFLNNEGIEIDKRFKFKNNHLGFLSFKDNIDKLTYDCNFNYDDILIGFESTGHYWINTDWFITEKLNIKTVMVRNDAVRHTRALNSQGKGKNDSLDSRTIAECLKNGYYFDVQGRKEDYIVLRRLTRERSELEKEIARYKNRFRAWLDVNNQIFLENFSNVFSAGALALLKVYPSPLDIIQDSYLEVREKLKEVGYKRTNNTFKIYYEEAKTYKNIINGITYADRLEISEYIEALEMYMKKKESLDEKIEALMNFLEGRVYNSLSEIKGMPKAQVASLIAEIGNINNFKSARHLISYAGLNVQGEGSGKNKGYSWISKTGNRRIRKELYVITFTLVKHNDYFRGLYCYYKSYKRQNEKSNKEMLIALACKILRVIYGMLKYNIDFDLNEMLKNYDFRNINKEKFIDEFLGSSEKKQKIISSEIENIFLTNRKSSEKSDD</sequence>
<protein>
    <submittedName>
        <fullName evidence="4">Transposase, IS116/IS110/IS902 family</fullName>
    </submittedName>
</protein>
<feature type="coiled-coil region" evidence="1">
    <location>
        <begin position="138"/>
        <end position="165"/>
    </location>
</feature>
<feature type="domain" description="Transposase IS116/IS110/IS902 C-terminal" evidence="3">
    <location>
        <begin position="279"/>
        <end position="362"/>
    </location>
</feature>
<dbReference type="PANTHER" id="PTHR33055:SF15">
    <property type="entry name" value="TRANSPOSASE-RELATED"/>
    <property type="match status" value="1"/>
</dbReference>
<evidence type="ECO:0000256" key="1">
    <source>
        <dbReference type="SAM" id="Coils"/>
    </source>
</evidence>
<dbReference type="PATRIC" id="fig|1502.174.peg.876"/>
<accession>A0A133NAP0</accession>
<dbReference type="EMBL" id="LRPU01000036">
    <property type="protein sequence ID" value="KXA13332.1"/>
    <property type="molecule type" value="Genomic_DNA"/>
</dbReference>
<evidence type="ECO:0000313" key="4">
    <source>
        <dbReference type="EMBL" id="KXA13332.1"/>
    </source>
</evidence>
<dbReference type="Pfam" id="PF02371">
    <property type="entry name" value="Transposase_20"/>
    <property type="match status" value="1"/>
</dbReference>
<keyword evidence="1" id="KW-0175">Coiled coil</keyword>
<dbReference type="GO" id="GO:0006313">
    <property type="term" value="P:DNA transposition"/>
    <property type="evidence" value="ECO:0007669"/>
    <property type="project" value="InterPro"/>
</dbReference>
<feature type="domain" description="Transposase IS110-like N-terminal" evidence="2">
    <location>
        <begin position="5"/>
        <end position="164"/>
    </location>
</feature>
<comment type="caution">
    <text evidence="4">The sequence shown here is derived from an EMBL/GenBank/DDBJ whole genome shotgun (WGS) entry which is preliminary data.</text>
</comment>
<dbReference type="Pfam" id="PF01548">
    <property type="entry name" value="DEDD_Tnp_IS110"/>
    <property type="match status" value="1"/>
</dbReference>
<dbReference type="RefSeq" id="WP_060794907.1">
    <property type="nucleotide sequence ID" value="NZ_KQ956182.1"/>
</dbReference>